<feature type="transmembrane region" description="Helical" evidence="18">
    <location>
        <begin position="407"/>
        <end position="434"/>
    </location>
</feature>
<evidence type="ECO:0000256" key="3">
    <source>
        <dbReference type="ARBA" id="ARBA00022461"/>
    </source>
</evidence>
<dbReference type="Gene3D" id="1.10.238.10">
    <property type="entry name" value="EF-hand"/>
    <property type="match status" value="1"/>
</dbReference>
<evidence type="ECO:0000256" key="19">
    <source>
        <dbReference type="SAM" id="Coils"/>
    </source>
</evidence>
<feature type="domain" description="Ion transport" evidence="21">
    <location>
        <begin position="123"/>
        <end position="441"/>
    </location>
</feature>
<evidence type="ECO:0000256" key="9">
    <source>
        <dbReference type="ARBA" id="ARBA00022989"/>
    </source>
</evidence>
<evidence type="ECO:0000259" key="21">
    <source>
        <dbReference type="Pfam" id="PF00520"/>
    </source>
</evidence>
<dbReference type="InterPro" id="IPR001696">
    <property type="entry name" value="Na_channel_asu"/>
</dbReference>
<dbReference type="InterPro" id="IPR027359">
    <property type="entry name" value="Volt_channel_dom_sf"/>
</dbReference>
<dbReference type="FunFam" id="1.10.287.70:FF:000001">
    <property type="entry name" value="Sodium channel protein"/>
    <property type="match status" value="1"/>
</dbReference>
<dbReference type="InterPro" id="IPR044564">
    <property type="entry name" value="Na_chnl_inactivation_gate"/>
</dbReference>
<feature type="transmembrane region" description="Helical" evidence="18">
    <location>
        <begin position="1526"/>
        <end position="1544"/>
    </location>
</feature>
<comment type="similarity">
    <text evidence="18">Belongs to the sodium channel (TC 1.A.1.10) family.</text>
</comment>
<name>A0A091MAC2_CATAU</name>
<dbReference type="InterPro" id="IPR000048">
    <property type="entry name" value="IQ_motif_EF-hand-BS"/>
</dbReference>
<feature type="region of interest" description="Disordered" evidence="20">
    <location>
        <begin position="1080"/>
        <end position="1111"/>
    </location>
</feature>
<feature type="domain" description="Ion transport" evidence="21">
    <location>
        <begin position="739"/>
        <end position="968"/>
    </location>
</feature>
<evidence type="ECO:0000256" key="7">
    <source>
        <dbReference type="ARBA" id="ARBA00022843"/>
    </source>
</evidence>
<feature type="transmembrane region" description="Helical" evidence="18">
    <location>
        <begin position="1496"/>
        <end position="1514"/>
    </location>
</feature>
<proteinExistence type="inferred from homology"/>
<evidence type="ECO:0000256" key="20">
    <source>
        <dbReference type="SAM" id="MobiDB-lite"/>
    </source>
</evidence>
<feature type="domain" description="Ion transport" evidence="21">
    <location>
        <begin position="1173"/>
        <end position="1447"/>
    </location>
</feature>
<feature type="transmembrane region" description="Helical" evidence="18">
    <location>
        <begin position="1415"/>
        <end position="1438"/>
    </location>
</feature>
<dbReference type="PRINTS" id="PR00170">
    <property type="entry name" value="NACHANNEL"/>
</dbReference>
<evidence type="ECO:0000256" key="10">
    <source>
        <dbReference type="ARBA" id="ARBA00023053"/>
    </source>
</evidence>
<keyword evidence="11 18" id="KW-0406">Ion transport</keyword>
<feature type="transmembrane region" description="Helical" evidence="18">
    <location>
        <begin position="370"/>
        <end position="387"/>
    </location>
</feature>
<dbReference type="FunFam" id="1.20.5.1190:FF:000001">
    <property type="entry name" value="Sodium channel protein"/>
    <property type="match status" value="1"/>
</dbReference>
<keyword evidence="16 18" id="KW-0407">Ion channel</keyword>
<dbReference type="InterPro" id="IPR005821">
    <property type="entry name" value="Ion_trans_dom"/>
</dbReference>
<feature type="transmembrane region" description="Helical" evidence="18">
    <location>
        <begin position="850"/>
        <end position="878"/>
    </location>
</feature>
<dbReference type="Pfam" id="PF00520">
    <property type="entry name" value="Ion_trans"/>
    <property type="match status" value="4"/>
</dbReference>
<feature type="transmembrane region" description="Helical" evidence="18">
    <location>
        <begin position="245"/>
        <end position="265"/>
    </location>
</feature>
<feature type="region of interest" description="Disordered" evidence="20">
    <location>
        <begin position="1015"/>
        <end position="1042"/>
    </location>
</feature>
<feature type="transmembrane region" description="Helical" evidence="18">
    <location>
        <begin position="1242"/>
        <end position="1262"/>
    </location>
</feature>
<dbReference type="SMART" id="SM00015">
    <property type="entry name" value="IQ"/>
    <property type="match status" value="1"/>
</dbReference>
<dbReference type="FunFam" id="1.20.120.350:FF:000003">
    <property type="entry name" value="Voltage-dependent sodium channel"/>
    <property type="match status" value="1"/>
</dbReference>
<feature type="domain" description="SCN5A-like C-terminal IQ motif" evidence="23">
    <location>
        <begin position="1862"/>
        <end position="1895"/>
    </location>
</feature>
<dbReference type="Proteomes" id="UP000053745">
    <property type="component" value="Unassembled WGS sequence"/>
</dbReference>
<evidence type="ECO:0000256" key="6">
    <source>
        <dbReference type="ARBA" id="ARBA00022737"/>
    </source>
</evidence>
<dbReference type="FunFam" id="1.20.120.350:FF:000002">
    <property type="entry name" value="Sodium channel protein"/>
    <property type="match status" value="1"/>
</dbReference>
<dbReference type="SUPFAM" id="SSF81324">
    <property type="entry name" value="Voltage-gated potassium channels"/>
    <property type="match status" value="4"/>
</dbReference>
<keyword evidence="13" id="KW-1015">Disulfide bond</keyword>
<dbReference type="PANTHER" id="PTHR10037">
    <property type="entry name" value="VOLTAGE-GATED CATION CHANNEL CALCIUM AND SODIUM"/>
    <property type="match status" value="1"/>
</dbReference>
<protein>
    <recommendedName>
        <fullName evidence="18">Sodium channel protein</fullName>
    </recommendedName>
</protein>
<feature type="coiled-coil region" evidence="19">
    <location>
        <begin position="438"/>
        <end position="469"/>
    </location>
</feature>
<keyword evidence="19" id="KW-0175">Coiled coil</keyword>
<dbReference type="Gene3D" id="1.20.5.1190">
    <property type="entry name" value="iswi atpase"/>
    <property type="match status" value="1"/>
</dbReference>
<keyword evidence="12 18" id="KW-0472">Membrane</keyword>
<feature type="transmembrane region" description="Helical" evidence="18">
    <location>
        <begin position="117"/>
        <end position="142"/>
    </location>
</feature>
<evidence type="ECO:0000256" key="2">
    <source>
        <dbReference type="ARBA" id="ARBA00022448"/>
    </source>
</evidence>
<keyword evidence="5 18" id="KW-0812">Transmembrane</keyword>
<feature type="domain" description="Ion transport" evidence="21">
    <location>
        <begin position="1495"/>
        <end position="1750"/>
    </location>
</feature>
<dbReference type="FunFam" id="1.10.287.70:FF:000006">
    <property type="entry name" value="Sodium channel protein"/>
    <property type="match status" value="1"/>
</dbReference>
<dbReference type="InterPro" id="IPR058542">
    <property type="entry name" value="IQ_SCN5A_C"/>
</dbReference>
<keyword evidence="14" id="KW-0325">Glycoprotein</keyword>
<sequence>PGPENLRPFTPASLAAIEQRIAEAEALKVKRQQVELPEEEEIKPSSNLEAGKNLPLIYGDPPLELIGTPLEDLDPFYKDKKTFIVLNKGKSIFRFSATPALYLLGPFHPIRRGAIKVLIHSYPCALMFIMITILTNCVFMTMSNPPAWSKNVEYTFTGIYTFESLIKILSRGFCIDSFTFLRDPWNWLDFMVISMAYITEFVDLGNISALRTFRVLRALKTITVIPGLKTIVGALIQSVKKLSDVMILTVFCLSVFALIGLQLFMGNLRQKCVRWPPLNDTLLGDLGLDNDMLANAMLYSNFTDSIASNFTSNFTSNSTFDFEAYINDEANYYFLEGALDALLCGNSSDAGKCPEGYQCMKAGRNPNYGYTSYDTFSWAFLALFRLMTQDYWENLFQLTLRAAGKTYMIFFVVVIFLGSFYLINLILAVVAMAYAEQNDATMLEEQQKEEEFQQLMEQLKKHQEEQEKMVGGKLGDEGIESSSPAEKDLGVLVDEKLDVSRQRVRLQPRRPTVSWAASKTAWPAEEATETMRGLEHLSYEERLRELGLFSLEKRRLRGDLIAAFQYLKGASKKDGDRRFSRACCNRTKGNGFKLKEGRFRLDIRQKFFTMRVVKHWNRLPREVVDAPSLETFKVRTGGPAAVPRPAAWPRRSATRTCTVTRTRQRTATGKWSPRSCWSGLEKRVGSAISVISNAVEELEEAHQKCPSWWYKFAHTFLVWNCCPLWLKLKEFVKLVVMDPFVDLGITICIVLNTVFMAMEHYPMTEEFENVLTVGNLVFTGIFTAEMVLKLIALDPYEYFQQGWNIFDSIIVTLSLVELGLANVQGLSVLRSFRLLRVFKLAKSWPTLNMLIKIIGNSVGALGNLTLVLAIIVFIFAVVGMQLFGKSYIECVCKISLDCTLPRWHMNDFFHSFLIVFRILCGEWIETMWDCMEVAGQTMCLIVFMMVMVIGNLVVLNLFLALLLSSFSADSLAASDDDGEMNNLQIAIGRITRGIDFVKTSVLMLLHRLWKGKKVAPEEEQEHNKRDNSVLNHVDTGQEPKSEYLDGVTGKEHFFMDELDHMNFINNPNLTVQVPIASEESDLYEETSTQSDTEDAKNPLSSDNASSLCSTVDYKPPLPAEEEVAEEAEDSNEPEECFTEACVKRFPCLYVDITSDRGKVWWNIRKTCFRIVEHDWFETFIVFMILLSSGALAFEDIYIEQRRVIRTILEYADKVFSYVFVIEMLLKWVAYGFKVYFTNAWCWLDFLIVDVSIISLTANWLGYSELGAIKSLRTLRALRPLRALSRFEGMRVVVNALLGAIPSIMNVLLVCLIFWLIFSIMGVNLFAGKYYRCINTTSEEVFDISVVNNKSDCMALLYTNEVRWVNVKVNFDNVGLGYLSLLQVATFKGWMDIMYAAVDSREIEEQPVYEINLYMYIYFVIFIIFGAFFTLNLFIGVIIDNFNQQKKKISKDIFMTEEQKKYYNAMKKLGSKKPQKPIPRPSNKFQGMVFDFVTKQVFDITIMILICLNMVTMMVETDDQSELKTSVLYKINLVFIVIFTGECVLKMFALRYYYFTIGWNIFDFVVVILSILGIVLSDIIEKYFVSPTLFRVIRLARIGRVLRLIRGAKGIRTLLFALMMSLPALFNIGLLLFLVMFIYSIFGMSNFAYVKKEAGIDDIFNFETFGNSIICLFQITTSAGWDGLLSPILNSGPPDCDPNLENPGSSVKGDCGNPSIGIFFFCSYIIISFLIVVNMYIAIILENFNVATEESSEPLCEDDFEMFYETWEKFDPDATQFIAYSTLSDFVDTLQEPLKIPKPNKIKLITMDLPMVAGDKIHCLDILFALTKEVLGDSGEMDALKATMEEKFMAANPSKVSYEPITTTLKRKHEEVCATKIQRAFRRYLLRRSVKQASYMYRHSKDED</sequence>
<evidence type="ECO:0000256" key="18">
    <source>
        <dbReference type="RuleBase" id="RU361132"/>
    </source>
</evidence>
<dbReference type="GO" id="GO:0086010">
    <property type="term" value="P:membrane depolarization during action potential"/>
    <property type="evidence" value="ECO:0007669"/>
    <property type="project" value="TreeGrafter"/>
</dbReference>
<dbReference type="OrthoDB" id="2984333at2759"/>
<evidence type="ECO:0000256" key="1">
    <source>
        <dbReference type="ARBA" id="ARBA00004651"/>
    </source>
</evidence>
<comment type="subcellular location">
    <subcellularLocation>
        <location evidence="1 18">Cell membrane</location>
        <topology evidence="1 18">Multi-pass membrane protein</topology>
    </subcellularLocation>
</comment>
<dbReference type="FunFam" id="1.20.120.350:FF:000005">
    <property type="entry name" value="Sodium channel protein"/>
    <property type="match status" value="1"/>
</dbReference>
<accession>A0A091MAC2</accession>
<keyword evidence="8 18" id="KW-0851">Voltage-gated channel</keyword>
<comment type="catalytic activity">
    <reaction evidence="17">
        <text>Na(+)(in) = Na(+)(out)</text>
        <dbReference type="Rhea" id="RHEA:34963"/>
        <dbReference type="ChEBI" id="CHEBI:29101"/>
    </reaction>
</comment>
<evidence type="ECO:0000259" key="22">
    <source>
        <dbReference type="Pfam" id="PF06512"/>
    </source>
</evidence>
<dbReference type="GO" id="GO:0005248">
    <property type="term" value="F:voltage-gated sodium channel activity"/>
    <property type="evidence" value="ECO:0007669"/>
    <property type="project" value="InterPro"/>
</dbReference>
<evidence type="ECO:0000256" key="4">
    <source>
        <dbReference type="ARBA" id="ARBA00022475"/>
    </source>
</evidence>
<keyword evidence="6" id="KW-0677">Repeat</keyword>
<feature type="transmembrane region" description="Helical" evidence="18">
    <location>
        <begin position="740"/>
        <end position="758"/>
    </location>
</feature>
<feature type="transmembrane region" description="Helical" evidence="18">
    <location>
        <begin position="218"/>
        <end position="239"/>
    </location>
</feature>
<keyword evidence="15 18" id="KW-0739">Sodium transport</keyword>
<feature type="transmembrane region" description="Helical" evidence="18">
    <location>
        <begin position="1715"/>
        <end position="1740"/>
    </location>
</feature>
<dbReference type="InterPro" id="IPR043203">
    <property type="entry name" value="VGCC_Ca_Na"/>
</dbReference>
<keyword evidence="25" id="KW-1185">Reference proteome</keyword>
<evidence type="ECO:0000256" key="13">
    <source>
        <dbReference type="ARBA" id="ARBA00023157"/>
    </source>
</evidence>
<dbReference type="InterPro" id="IPR010526">
    <property type="entry name" value="Na_trans_assoc_dom"/>
</dbReference>
<keyword evidence="10 18" id="KW-0915">Sodium</keyword>
<evidence type="ECO:0000313" key="24">
    <source>
        <dbReference type="EMBL" id="KFP55758.1"/>
    </source>
</evidence>
<feature type="transmembrane region" description="Helical" evidence="18">
    <location>
        <begin position="940"/>
        <end position="963"/>
    </location>
</feature>
<dbReference type="GO" id="GO:0001518">
    <property type="term" value="C:voltage-gated sodium channel complex"/>
    <property type="evidence" value="ECO:0007669"/>
    <property type="project" value="UniProtKB-UniRule"/>
</dbReference>
<feature type="transmembrane region" description="Helical" evidence="18">
    <location>
        <begin position="1214"/>
        <end position="1236"/>
    </location>
</feature>
<dbReference type="Pfam" id="PF24609">
    <property type="entry name" value="IQ_SCN5A_C"/>
    <property type="match status" value="1"/>
</dbReference>
<evidence type="ECO:0000256" key="8">
    <source>
        <dbReference type="ARBA" id="ARBA00022882"/>
    </source>
</evidence>
<dbReference type="Pfam" id="PF06512">
    <property type="entry name" value="Na_trans_assoc"/>
    <property type="match status" value="1"/>
</dbReference>
<feature type="transmembrane region" description="Helical" evidence="18">
    <location>
        <begin position="1613"/>
        <end position="1641"/>
    </location>
</feature>
<evidence type="ECO:0000256" key="14">
    <source>
        <dbReference type="ARBA" id="ARBA00023180"/>
    </source>
</evidence>
<dbReference type="GO" id="GO:0019228">
    <property type="term" value="P:neuronal action potential"/>
    <property type="evidence" value="ECO:0007669"/>
    <property type="project" value="TreeGrafter"/>
</dbReference>
<evidence type="ECO:0000256" key="17">
    <source>
        <dbReference type="ARBA" id="ARBA00036239"/>
    </source>
</evidence>
<reference evidence="24 25" key="1">
    <citation type="submission" date="2014-04" db="EMBL/GenBank/DDBJ databases">
        <title>Genome evolution of avian class.</title>
        <authorList>
            <person name="Zhang G."/>
            <person name="Li C."/>
        </authorList>
    </citation>
    <scope>NUCLEOTIDE SEQUENCE [LARGE SCALE GENOMIC DNA]</scope>
    <source>
        <strain evidence="24">BGI_N323</strain>
    </source>
</reference>
<evidence type="ECO:0000256" key="11">
    <source>
        <dbReference type="ARBA" id="ARBA00023065"/>
    </source>
</evidence>
<dbReference type="FunFam" id="1.20.120.350:FF:000004">
    <property type="entry name" value="Sodium channel protein"/>
    <property type="match status" value="1"/>
</dbReference>
<feature type="non-terminal residue" evidence="24">
    <location>
        <position position="1903"/>
    </location>
</feature>
<feature type="transmembrane region" description="Helical" evidence="18">
    <location>
        <begin position="770"/>
        <end position="793"/>
    </location>
</feature>
<feature type="transmembrane region" description="Helical" evidence="18">
    <location>
        <begin position="1291"/>
        <end position="1317"/>
    </location>
</feature>
<dbReference type="EMBL" id="KL324340">
    <property type="protein sequence ID" value="KFP55758.1"/>
    <property type="molecule type" value="Genomic_DNA"/>
</dbReference>
<evidence type="ECO:0000256" key="15">
    <source>
        <dbReference type="ARBA" id="ARBA00023201"/>
    </source>
</evidence>
<dbReference type="FunFam" id="1.10.238.10:FF:000002">
    <property type="entry name" value="Sodium channel protein"/>
    <property type="match status" value="1"/>
</dbReference>
<dbReference type="PANTHER" id="PTHR10037:SF223">
    <property type="entry name" value="SODIUM CHANNEL PROTEIN TYPE 4 SUBUNIT ALPHA"/>
    <property type="match status" value="1"/>
</dbReference>
<organism evidence="24 25">
    <name type="scientific">Cathartes aura</name>
    <name type="common">Turkey vulture</name>
    <name type="synonym">Vultur aura</name>
    <dbReference type="NCBI Taxonomy" id="43455"/>
    <lineage>
        <taxon>Eukaryota</taxon>
        <taxon>Metazoa</taxon>
        <taxon>Chordata</taxon>
        <taxon>Craniata</taxon>
        <taxon>Vertebrata</taxon>
        <taxon>Euteleostomi</taxon>
        <taxon>Archelosauria</taxon>
        <taxon>Archosauria</taxon>
        <taxon>Dinosauria</taxon>
        <taxon>Saurischia</taxon>
        <taxon>Theropoda</taxon>
        <taxon>Coelurosauria</taxon>
        <taxon>Aves</taxon>
        <taxon>Neognathae</taxon>
        <taxon>Neoaves</taxon>
        <taxon>Telluraves</taxon>
        <taxon>Accipitrimorphae</taxon>
        <taxon>Accipitriformes</taxon>
        <taxon>Cathartidae</taxon>
        <taxon>Cathartes</taxon>
    </lineage>
</organism>
<evidence type="ECO:0000256" key="12">
    <source>
        <dbReference type="ARBA" id="ARBA00023136"/>
    </source>
</evidence>
<dbReference type="Gene3D" id="1.10.287.70">
    <property type="match status" value="4"/>
</dbReference>
<feature type="transmembrane region" description="Helical" evidence="18">
    <location>
        <begin position="1175"/>
        <end position="1193"/>
    </location>
</feature>
<gene>
    <name evidence="24" type="ORF">N323_09369</name>
</gene>
<evidence type="ECO:0000256" key="16">
    <source>
        <dbReference type="ARBA" id="ARBA00023303"/>
    </source>
</evidence>
<dbReference type="PROSITE" id="PS50096">
    <property type="entry name" value="IQ"/>
    <property type="match status" value="1"/>
</dbReference>
<feature type="compositionally biased region" description="Polar residues" evidence="20">
    <location>
        <begin position="1098"/>
        <end position="1109"/>
    </location>
</feature>
<comment type="caution">
    <text evidence="18">Lacks conserved residue(s) required for the propagation of feature annotation.</text>
</comment>
<evidence type="ECO:0000256" key="5">
    <source>
        <dbReference type="ARBA" id="ARBA00022692"/>
    </source>
</evidence>
<keyword evidence="4" id="KW-1003">Cell membrane</keyword>
<dbReference type="CDD" id="cd13433">
    <property type="entry name" value="Na_channel_gate"/>
    <property type="match status" value="1"/>
</dbReference>
<comment type="function">
    <text evidence="18">Mediates the voltage-dependent sodium ion permeability of excitable membranes. Assuming opened or closed conformations in response to the voltage difference across the membrane, the protein forms a sodium-selective channel through which Na(+) ions may pass in accordance with their electrochemical gradient.</text>
</comment>
<dbReference type="Gene3D" id="1.20.120.350">
    <property type="entry name" value="Voltage-gated potassium channels. Chain C"/>
    <property type="match status" value="4"/>
</dbReference>
<feature type="non-terminal residue" evidence="24">
    <location>
        <position position="1"/>
    </location>
</feature>
<keyword evidence="3 18" id="KW-0894">Sodium channel</keyword>
<keyword evidence="2 18" id="KW-0813">Transport</keyword>
<evidence type="ECO:0000259" key="23">
    <source>
        <dbReference type="Pfam" id="PF24609"/>
    </source>
</evidence>
<feature type="transmembrane region" description="Helical" evidence="18">
    <location>
        <begin position="1551"/>
        <end position="1576"/>
    </location>
</feature>
<feature type="transmembrane region" description="Helical" evidence="18">
    <location>
        <begin position="805"/>
        <end position="829"/>
    </location>
</feature>
<keyword evidence="7" id="KW-0832">Ubl conjugation</keyword>
<keyword evidence="9 18" id="KW-1133">Transmembrane helix</keyword>
<evidence type="ECO:0000313" key="25">
    <source>
        <dbReference type="Proteomes" id="UP000053745"/>
    </source>
</evidence>
<feature type="domain" description="Sodium ion transport-associated" evidence="22">
    <location>
        <begin position="977"/>
        <end position="1169"/>
    </location>
</feature>